<sequence length="73" mass="8530">MDRQTNLKGHKTSVQVTRNNYNHLLTTVEDMKNKYNVLITQTDLINMAISELYKDIDRGNKELLETLTSYNLI</sequence>
<name>A0A8T3VZG1_METOL</name>
<reference evidence="1" key="1">
    <citation type="submission" date="2019-04" db="EMBL/GenBank/DDBJ databases">
        <title>Evolution of Biomass-Degrading Anaerobic Consortia Revealed by Metagenomics.</title>
        <authorList>
            <person name="Peng X."/>
        </authorList>
    </citation>
    <scope>NUCLEOTIDE SEQUENCE</scope>
    <source>
        <strain evidence="1">SIG14</strain>
    </source>
</reference>
<dbReference type="AlphaFoldDB" id="A0A8T3VZG1"/>
<dbReference type="Proteomes" id="UP000732619">
    <property type="component" value="Unassembled WGS sequence"/>
</dbReference>
<gene>
    <name evidence="1" type="ORF">E7Z75_09765</name>
</gene>
<accession>A0A8T3VZG1</accession>
<evidence type="ECO:0000313" key="1">
    <source>
        <dbReference type="EMBL" id="MBE6513405.1"/>
    </source>
</evidence>
<evidence type="ECO:0000313" key="2">
    <source>
        <dbReference type="Proteomes" id="UP000732619"/>
    </source>
</evidence>
<protein>
    <submittedName>
        <fullName evidence="1">Uncharacterized protein</fullName>
    </submittedName>
</protein>
<organism evidence="1 2">
    <name type="scientific">Methanobrevibacter olleyae</name>
    <dbReference type="NCBI Taxonomy" id="294671"/>
    <lineage>
        <taxon>Archaea</taxon>
        <taxon>Methanobacteriati</taxon>
        <taxon>Methanobacteriota</taxon>
        <taxon>Methanomada group</taxon>
        <taxon>Methanobacteria</taxon>
        <taxon>Methanobacteriales</taxon>
        <taxon>Methanobacteriaceae</taxon>
        <taxon>Methanobrevibacter</taxon>
    </lineage>
</organism>
<proteinExistence type="predicted"/>
<comment type="caution">
    <text evidence="1">The sequence shown here is derived from an EMBL/GenBank/DDBJ whole genome shotgun (WGS) entry which is preliminary data.</text>
</comment>
<dbReference type="EMBL" id="SUTG01000089">
    <property type="protein sequence ID" value="MBE6513405.1"/>
    <property type="molecule type" value="Genomic_DNA"/>
</dbReference>